<dbReference type="Proteomes" id="UP000275348">
    <property type="component" value="Unassembled WGS sequence"/>
</dbReference>
<feature type="transmembrane region" description="Helical" evidence="6">
    <location>
        <begin position="403"/>
        <end position="424"/>
    </location>
</feature>
<feature type="transmembrane region" description="Helical" evidence="6">
    <location>
        <begin position="246"/>
        <end position="268"/>
    </location>
</feature>
<dbReference type="EMBL" id="RDOJ01000005">
    <property type="protein sequence ID" value="RLZ11519.1"/>
    <property type="molecule type" value="Genomic_DNA"/>
</dbReference>
<feature type="transmembrane region" description="Helical" evidence="6">
    <location>
        <begin position="377"/>
        <end position="397"/>
    </location>
</feature>
<proteinExistence type="predicted"/>
<dbReference type="AlphaFoldDB" id="A0A3L9MLG2"/>
<feature type="domain" description="Major facilitator superfamily (MFS) profile" evidence="7">
    <location>
        <begin position="243"/>
        <end position="429"/>
    </location>
</feature>
<feature type="transmembrane region" description="Helical" evidence="6">
    <location>
        <begin position="92"/>
        <end position="111"/>
    </location>
</feature>
<evidence type="ECO:0000256" key="2">
    <source>
        <dbReference type="ARBA" id="ARBA00022448"/>
    </source>
</evidence>
<name>A0A3L9MLG2_9FLAO</name>
<keyword evidence="2" id="KW-0813">Transport</keyword>
<sequence length="429" mass="48233">MSTIEKNQPSLIRAWVSYDWANSVHSLVIASAIFPVFYTAMTRDEAGNPIKFLGLLPESAFNFSLAIAFFFVIILSPVLSSIADLIGNKIKFLRFFCYLGSFSCMSMFFFTSSELTWLGLLLNITGSVGFWGSLVFYNAYLPEIVSEEKMDSVSAKGYMFGYIGSVMLLSICLAMIQFAPEEKVSFFTRLSFLLTGFWWLGFGQIALSKLPNKVTNKEVPKDIFKSSFKGLSNTFKELNSYKNIRVFLAGFFFYSLAMQTIFLMAAMFGSSEIKMESSELIMTILLIQIEAILGAWIFSYLSGKIGNKITILIGIVIWIITCVIGYMIQPDHPDVKIHFYSMAALVGLVMGGLQALSRSTYAKLLPETEDTTTYFSFYDIFEKLALFLGLVIYGLLIEYTEGMKTSVLAMGLSFAISFVILLFYKMEKK</sequence>
<dbReference type="Pfam" id="PF11700">
    <property type="entry name" value="ATG22"/>
    <property type="match status" value="1"/>
</dbReference>
<feature type="transmembrane region" description="Helical" evidence="6">
    <location>
        <begin position="309"/>
        <end position="329"/>
    </location>
</feature>
<evidence type="ECO:0000256" key="5">
    <source>
        <dbReference type="ARBA" id="ARBA00023136"/>
    </source>
</evidence>
<evidence type="ECO:0000256" key="1">
    <source>
        <dbReference type="ARBA" id="ARBA00004127"/>
    </source>
</evidence>
<protein>
    <submittedName>
        <fullName evidence="8">MFS transporter</fullName>
    </submittedName>
</protein>
<organism evidence="8 9">
    <name type="scientific">Faecalibacter macacae</name>
    <dbReference type="NCBI Taxonomy" id="1859289"/>
    <lineage>
        <taxon>Bacteria</taxon>
        <taxon>Pseudomonadati</taxon>
        <taxon>Bacteroidota</taxon>
        <taxon>Flavobacteriia</taxon>
        <taxon>Flavobacteriales</taxon>
        <taxon>Weeksellaceae</taxon>
        <taxon>Faecalibacter</taxon>
    </lineage>
</organism>
<dbReference type="PROSITE" id="PS50850">
    <property type="entry name" value="MFS"/>
    <property type="match status" value="1"/>
</dbReference>
<feature type="transmembrane region" description="Helical" evidence="6">
    <location>
        <begin position="335"/>
        <end position="356"/>
    </location>
</feature>
<feature type="transmembrane region" description="Helical" evidence="6">
    <location>
        <begin position="186"/>
        <end position="207"/>
    </location>
</feature>
<evidence type="ECO:0000313" key="8">
    <source>
        <dbReference type="EMBL" id="RLZ11519.1"/>
    </source>
</evidence>
<evidence type="ECO:0000313" key="9">
    <source>
        <dbReference type="Proteomes" id="UP000275348"/>
    </source>
</evidence>
<dbReference type="GO" id="GO:0022857">
    <property type="term" value="F:transmembrane transporter activity"/>
    <property type="evidence" value="ECO:0007669"/>
    <property type="project" value="InterPro"/>
</dbReference>
<feature type="transmembrane region" description="Helical" evidence="6">
    <location>
        <begin position="60"/>
        <end position="80"/>
    </location>
</feature>
<feature type="transmembrane region" description="Helical" evidence="6">
    <location>
        <begin position="158"/>
        <end position="180"/>
    </location>
</feature>
<dbReference type="Gene3D" id="1.20.1250.20">
    <property type="entry name" value="MFS general substrate transporter like domains"/>
    <property type="match status" value="1"/>
</dbReference>
<feature type="transmembrane region" description="Helical" evidence="6">
    <location>
        <begin position="280"/>
        <end position="302"/>
    </location>
</feature>
<dbReference type="OrthoDB" id="9768783at2"/>
<dbReference type="PANTHER" id="PTHR23519:SF1">
    <property type="entry name" value="AUTOPHAGY-RELATED PROTEIN 22"/>
    <property type="match status" value="1"/>
</dbReference>
<dbReference type="RefSeq" id="WP_121934200.1">
    <property type="nucleotide sequence ID" value="NZ_RDOJ01000005.1"/>
</dbReference>
<dbReference type="InterPro" id="IPR024671">
    <property type="entry name" value="Atg22-like"/>
</dbReference>
<evidence type="ECO:0000256" key="6">
    <source>
        <dbReference type="SAM" id="Phobius"/>
    </source>
</evidence>
<comment type="subcellular location">
    <subcellularLocation>
        <location evidence="1">Endomembrane system</location>
        <topology evidence="1">Multi-pass membrane protein</topology>
    </subcellularLocation>
</comment>
<dbReference type="InterPro" id="IPR020846">
    <property type="entry name" value="MFS_dom"/>
</dbReference>
<comment type="caution">
    <text evidence="8">The sequence shown here is derived from an EMBL/GenBank/DDBJ whole genome shotgun (WGS) entry which is preliminary data.</text>
</comment>
<dbReference type="InterPro" id="IPR036259">
    <property type="entry name" value="MFS_trans_sf"/>
</dbReference>
<evidence type="ECO:0000256" key="4">
    <source>
        <dbReference type="ARBA" id="ARBA00022989"/>
    </source>
</evidence>
<dbReference type="SUPFAM" id="SSF103473">
    <property type="entry name" value="MFS general substrate transporter"/>
    <property type="match status" value="1"/>
</dbReference>
<gene>
    <name evidence="8" type="ORF">EAH69_05620</name>
</gene>
<evidence type="ECO:0000259" key="7">
    <source>
        <dbReference type="PROSITE" id="PS50850"/>
    </source>
</evidence>
<keyword evidence="3 6" id="KW-0812">Transmembrane</keyword>
<reference evidence="8 9" key="1">
    <citation type="submission" date="2018-10" db="EMBL/GenBank/DDBJ databases">
        <authorList>
            <person name="Chen X."/>
        </authorList>
    </citation>
    <scope>NUCLEOTIDE SEQUENCE [LARGE SCALE GENOMIC DNA]</scope>
    <source>
        <strain evidence="8 9">YIM 102668</strain>
    </source>
</reference>
<feature type="transmembrane region" description="Helical" evidence="6">
    <location>
        <begin position="117"/>
        <end position="137"/>
    </location>
</feature>
<accession>A0A3L9MLG2</accession>
<dbReference type="InterPro" id="IPR050495">
    <property type="entry name" value="ATG22/LtaA_families"/>
</dbReference>
<dbReference type="GO" id="GO:0012505">
    <property type="term" value="C:endomembrane system"/>
    <property type="evidence" value="ECO:0007669"/>
    <property type="project" value="UniProtKB-SubCell"/>
</dbReference>
<dbReference type="PANTHER" id="PTHR23519">
    <property type="entry name" value="AUTOPHAGY-RELATED PROTEIN 22"/>
    <property type="match status" value="1"/>
</dbReference>
<keyword evidence="9" id="KW-1185">Reference proteome</keyword>
<feature type="transmembrane region" description="Helical" evidence="6">
    <location>
        <begin position="20"/>
        <end position="40"/>
    </location>
</feature>
<evidence type="ECO:0000256" key="3">
    <source>
        <dbReference type="ARBA" id="ARBA00022692"/>
    </source>
</evidence>
<keyword evidence="5 6" id="KW-0472">Membrane</keyword>
<keyword evidence="4 6" id="KW-1133">Transmembrane helix</keyword>